<dbReference type="EMBL" id="GGEC01039025">
    <property type="protein sequence ID" value="MBX19509.1"/>
    <property type="molecule type" value="Transcribed_RNA"/>
</dbReference>
<name>A0A2P2LNH7_RHIMU</name>
<reference evidence="1" key="1">
    <citation type="submission" date="2018-02" db="EMBL/GenBank/DDBJ databases">
        <title>Rhizophora mucronata_Transcriptome.</title>
        <authorList>
            <person name="Meera S.P."/>
            <person name="Sreeshan A."/>
            <person name="Augustine A."/>
        </authorList>
    </citation>
    <scope>NUCLEOTIDE SEQUENCE</scope>
    <source>
        <tissue evidence="1">Leaf</tissue>
    </source>
</reference>
<accession>A0A2P2LNH7</accession>
<protein>
    <submittedName>
        <fullName evidence="1">Uncharacterized protein</fullName>
    </submittedName>
</protein>
<proteinExistence type="predicted"/>
<evidence type="ECO:0000313" key="1">
    <source>
        <dbReference type="EMBL" id="MBX19509.1"/>
    </source>
</evidence>
<organism evidence="1">
    <name type="scientific">Rhizophora mucronata</name>
    <name type="common">Asiatic mangrove</name>
    <dbReference type="NCBI Taxonomy" id="61149"/>
    <lineage>
        <taxon>Eukaryota</taxon>
        <taxon>Viridiplantae</taxon>
        <taxon>Streptophyta</taxon>
        <taxon>Embryophyta</taxon>
        <taxon>Tracheophyta</taxon>
        <taxon>Spermatophyta</taxon>
        <taxon>Magnoliopsida</taxon>
        <taxon>eudicotyledons</taxon>
        <taxon>Gunneridae</taxon>
        <taxon>Pentapetalae</taxon>
        <taxon>rosids</taxon>
        <taxon>fabids</taxon>
        <taxon>Malpighiales</taxon>
        <taxon>Rhizophoraceae</taxon>
        <taxon>Rhizophora</taxon>
    </lineage>
</organism>
<dbReference type="AlphaFoldDB" id="A0A2P2LNH7"/>
<sequence>MNKINYMPINCLDPQMLARPI</sequence>